<feature type="region of interest" description="Disordered" evidence="10">
    <location>
        <begin position="675"/>
        <end position="714"/>
    </location>
</feature>
<feature type="domain" description="BTB" evidence="11">
    <location>
        <begin position="125"/>
        <end position="193"/>
    </location>
</feature>
<comment type="pathway">
    <text evidence="2">Metabolic intermediate biosynthesis; chorismate biosynthesis; chorismate from D-erythrose 4-phosphate and phosphoenolpyruvate: step 7/7.</text>
</comment>
<reference evidence="13" key="1">
    <citation type="submission" date="2019-09" db="EMBL/GenBank/DDBJ databases">
        <title>Draft genome information of white flower Hibiscus syriacus.</title>
        <authorList>
            <person name="Kim Y.-M."/>
        </authorList>
    </citation>
    <scope>NUCLEOTIDE SEQUENCE [LARGE SCALE GENOMIC DNA]</scope>
    <source>
        <strain evidence="13">YM2019G1</strain>
    </source>
</reference>
<comment type="similarity">
    <text evidence="9">Belongs to the NPH3 family.</text>
</comment>
<dbReference type="GO" id="GO:0008652">
    <property type="term" value="P:amino acid biosynthetic process"/>
    <property type="evidence" value="ECO:0007669"/>
    <property type="project" value="UniProtKB-KW"/>
</dbReference>
<feature type="compositionally biased region" description="Low complexity" evidence="10">
    <location>
        <begin position="682"/>
        <end position="695"/>
    </location>
</feature>
<dbReference type="InterPro" id="IPR000210">
    <property type="entry name" value="BTB/POZ_dom"/>
</dbReference>
<dbReference type="PANTHER" id="PTHR32370">
    <property type="entry name" value="OS12G0117600 PROTEIN"/>
    <property type="match status" value="1"/>
</dbReference>
<dbReference type="CDD" id="cd18312">
    <property type="entry name" value="BTB_POZ_NPY3-like"/>
    <property type="match status" value="1"/>
</dbReference>
<name>A0A6A2Z3Z2_HIBSY</name>
<keyword evidence="14" id="KW-1185">Reference proteome</keyword>
<dbReference type="EMBL" id="VEPZ02001216">
    <property type="protein sequence ID" value="KAE8686447.1"/>
    <property type="molecule type" value="Genomic_DNA"/>
</dbReference>
<evidence type="ECO:0000256" key="6">
    <source>
        <dbReference type="ARBA" id="ARBA00022786"/>
    </source>
</evidence>
<sequence>MSMAYRPSHADFTYDTKYDVREVQGGGCKGNHRKSFPGAIAKKIHRKELNVFCLVFQVLAYVSQVHQVLPDGLVDHDTVTLDQVSVGRKEIFWFDNMKFMKLGSKQDTFRSDGNNVRYVASELATDIAVTVGDVKFYLHKFPLLSKSGRLQNLVVSGIEENCNEVQISDIPGGPVAFEICAKFCYGMTVNLNAHNVVATRCAAEYLGMYETIERGNLIYKIDIFLNSSIFHSWKDSIVVLQTTKSMLPLSEELKVAGLCIDAIASNACIDVSKVDWSYTHNRRKLLEENGNDPNCNGVKSRPVPKDWWVEDLCELEIDLFKRVITSIKTKGILSHDVIGEALKAYSYQRLRGFSKGVIHSGDVGKCRSTVDTMVWLLPAEKGSVSCSFLLKLLKAAIVVGSGNMVREQLRRRIGQQLEEASVNDLLIRAAEGEDVMYDVDTVQKILKEFLMQEQTVEFESEECEIWEIQRPGILTDASKLIVAKLMDAYLAEISKDTNLPLSKFVDLAETVSYISRPSHDRLYRAIDMYLKEHPWIGKSERKRICKLMDCKKLSADACKHAVQNERLPLRVVIQVLFFEQTRAAAASSGSSTPDLPKALKNPNRGTRRSSRSAATDPEEWDAVSASEELKALRAELTVLRLNNGVGVSTKNGIDQAAIDKTKGAMKSKRMFTKIWSSKAARGENSGSDSSESLGSAKPEEAKSTPFRNRRHSVS</sequence>
<evidence type="ECO:0000256" key="2">
    <source>
        <dbReference type="ARBA" id="ARBA00005044"/>
    </source>
</evidence>
<dbReference type="Pfam" id="PF01264">
    <property type="entry name" value="Chorismate_synt"/>
    <property type="match status" value="1"/>
</dbReference>
<dbReference type="EC" id="4.2.3.5" evidence="4"/>
<dbReference type="InterPro" id="IPR027356">
    <property type="entry name" value="NPH3_dom"/>
</dbReference>
<dbReference type="GO" id="GO:0016567">
    <property type="term" value="P:protein ubiquitination"/>
    <property type="evidence" value="ECO:0007669"/>
    <property type="project" value="UniProtKB-UniPathway"/>
</dbReference>
<gene>
    <name evidence="13" type="ORF">F3Y22_tig00111061pilonHSYRG00033</name>
</gene>
<proteinExistence type="inferred from homology"/>
<evidence type="ECO:0000256" key="8">
    <source>
        <dbReference type="ARBA" id="ARBA00023239"/>
    </source>
</evidence>
<dbReference type="AlphaFoldDB" id="A0A6A2Z3Z2"/>
<organism evidence="13 14">
    <name type="scientific">Hibiscus syriacus</name>
    <name type="common">Rose of Sharon</name>
    <dbReference type="NCBI Taxonomy" id="106335"/>
    <lineage>
        <taxon>Eukaryota</taxon>
        <taxon>Viridiplantae</taxon>
        <taxon>Streptophyta</taxon>
        <taxon>Embryophyta</taxon>
        <taxon>Tracheophyta</taxon>
        <taxon>Spermatophyta</taxon>
        <taxon>Magnoliopsida</taxon>
        <taxon>eudicotyledons</taxon>
        <taxon>Gunneridae</taxon>
        <taxon>Pentapetalae</taxon>
        <taxon>rosids</taxon>
        <taxon>malvids</taxon>
        <taxon>Malvales</taxon>
        <taxon>Malvaceae</taxon>
        <taxon>Malvoideae</taxon>
        <taxon>Hibiscus</taxon>
    </lineage>
</organism>
<dbReference type="SUPFAM" id="SSF103263">
    <property type="entry name" value="Chorismate synthase, AroC"/>
    <property type="match status" value="1"/>
</dbReference>
<evidence type="ECO:0000256" key="5">
    <source>
        <dbReference type="ARBA" id="ARBA00022605"/>
    </source>
</evidence>
<dbReference type="PROSITE" id="PS50097">
    <property type="entry name" value="BTB"/>
    <property type="match status" value="1"/>
</dbReference>
<evidence type="ECO:0000256" key="10">
    <source>
        <dbReference type="SAM" id="MobiDB-lite"/>
    </source>
</evidence>
<keyword evidence="7" id="KW-0057">Aromatic amino acid biosynthesis</keyword>
<dbReference type="GO" id="GO:0004107">
    <property type="term" value="F:chorismate synthase activity"/>
    <property type="evidence" value="ECO:0007669"/>
    <property type="project" value="UniProtKB-EC"/>
</dbReference>
<evidence type="ECO:0000256" key="9">
    <source>
        <dbReference type="PROSITE-ProRule" id="PRU00982"/>
    </source>
</evidence>
<dbReference type="InterPro" id="IPR043454">
    <property type="entry name" value="NPH3/RPT2-like"/>
</dbReference>
<dbReference type="InterPro" id="IPR000453">
    <property type="entry name" value="Chorismate_synth"/>
</dbReference>
<comment type="caution">
    <text evidence="13">The sequence shown here is derived from an EMBL/GenBank/DDBJ whole genome shotgun (WGS) entry which is preliminary data.</text>
</comment>
<comment type="pathway">
    <text evidence="1">Protein modification; protein ubiquitination.</text>
</comment>
<feature type="region of interest" description="Disordered" evidence="10">
    <location>
        <begin position="587"/>
        <end position="622"/>
    </location>
</feature>
<evidence type="ECO:0000256" key="1">
    <source>
        <dbReference type="ARBA" id="ARBA00004906"/>
    </source>
</evidence>
<protein>
    <recommendedName>
        <fullName evidence="4">chorismate synthase</fullName>
        <ecNumber evidence="4">4.2.3.5</ecNumber>
    </recommendedName>
</protein>
<evidence type="ECO:0000259" key="12">
    <source>
        <dbReference type="PROSITE" id="PS51649"/>
    </source>
</evidence>
<accession>A0A6A2Z3Z2</accession>
<evidence type="ECO:0000259" key="11">
    <source>
        <dbReference type="PROSITE" id="PS50097"/>
    </source>
</evidence>
<dbReference type="Gene3D" id="3.30.710.10">
    <property type="entry name" value="Potassium Channel Kv1.1, Chain A"/>
    <property type="match status" value="1"/>
</dbReference>
<evidence type="ECO:0000256" key="3">
    <source>
        <dbReference type="ARBA" id="ARBA00008014"/>
    </source>
</evidence>
<keyword evidence="8" id="KW-0456">Lyase</keyword>
<keyword evidence="5" id="KW-0028">Amino-acid biosynthesis</keyword>
<dbReference type="InterPro" id="IPR035904">
    <property type="entry name" value="Chorismate_synth_AroC_sf"/>
</dbReference>
<dbReference type="GO" id="GO:0009073">
    <property type="term" value="P:aromatic amino acid family biosynthetic process"/>
    <property type="evidence" value="ECO:0007669"/>
    <property type="project" value="UniProtKB-KW"/>
</dbReference>
<dbReference type="InterPro" id="IPR011333">
    <property type="entry name" value="SKP1/BTB/POZ_sf"/>
</dbReference>
<feature type="domain" description="NPH3" evidence="12">
    <location>
        <begin position="306"/>
        <end position="582"/>
    </location>
</feature>
<dbReference type="UniPathway" id="UPA00143"/>
<evidence type="ECO:0000313" key="14">
    <source>
        <dbReference type="Proteomes" id="UP000436088"/>
    </source>
</evidence>
<dbReference type="Pfam" id="PF03000">
    <property type="entry name" value="NPH3"/>
    <property type="match status" value="1"/>
</dbReference>
<evidence type="ECO:0000256" key="7">
    <source>
        <dbReference type="ARBA" id="ARBA00023141"/>
    </source>
</evidence>
<keyword evidence="6" id="KW-0833">Ubl conjugation pathway</keyword>
<evidence type="ECO:0000313" key="13">
    <source>
        <dbReference type="EMBL" id="KAE8686447.1"/>
    </source>
</evidence>
<dbReference type="Proteomes" id="UP000436088">
    <property type="component" value="Unassembled WGS sequence"/>
</dbReference>
<dbReference type="PROSITE" id="PS51649">
    <property type="entry name" value="NPH3"/>
    <property type="match status" value="1"/>
</dbReference>
<evidence type="ECO:0000256" key="4">
    <source>
        <dbReference type="ARBA" id="ARBA00013036"/>
    </source>
</evidence>
<dbReference type="SUPFAM" id="SSF54695">
    <property type="entry name" value="POZ domain"/>
    <property type="match status" value="1"/>
</dbReference>
<comment type="similarity">
    <text evidence="3">Belongs to the chorismate synthase family.</text>
</comment>